<evidence type="ECO:0000313" key="8">
    <source>
        <dbReference type="EMBL" id="AWU97890.1"/>
    </source>
</evidence>
<organism evidence="8 9">
    <name type="scientific">Azospirillum ramasamyi</name>
    <dbReference type="NCBI Taxonomy" id="682998"/>
    <lineage>
        <taxon>Bacteria</taxon>
        <taxon>Pseudomonadati</taxon>
        <taxon>Pseudomonadota</taxon>
        <taxon>Alphaproteobacteria</taxon>
        <taxon>Rhodospirillales</taxon>
        <taxon>Azospirillaceae</taxon>
        <taxon>Azospirillum</taxon>
    </lineage>
</organism>
<dbReference type="Pfam" id="PF00288">
    <property type="entry name" value="GHMP_kinases_N"/>
    <property type="match status" value="1"/>
</dbReference>
<evidence type="ECO:0000259" key="7">
    <source>
        <dbReference type="Pfam" id="PF08544"/>
    </source>
</evidence>
<dbReference type="KEGG" id="azm:DM194_26760"/>
<gene>
    <name evidence="8" type="ORF">DM194_26760</name>
</gene>
<dbReference type="RefSeq" id="WP_111070685.1">
    <property type="nucleotide sequence ID" value="NZ_CP029835.1"/>
</dbReference>
<protein>
    <submittedName>
        <fullName evidence="8">Kinase</fullName>
    </submittedName>
</protein>
<feature type="domain" description="GHMP kinase C-terminal" evidence="7">
    <location>
        <begin position="240"/>
        <end position="305"/>
    </location>
</feature>
<evidence type="ECO:0000256" key="4">
    <source>
        <dbReference type="ARBA" id="ARBA00022840"/>
    </source>
</evidence>
<dbReference type="InterPro" id="IPR036554">
    <property type="entry name" value="GHMP_kinase_C_sf"/>
</dbReference>
<reference evidence="8 9" key="1">
    <citation type="submission" date="2018-06" db="EMBL/GenBank/DDBJ databases">
        <title>Complete genome sequencing of Azospirillum sp. M2T2B2.</title>
        <authorList>
            <person name="Heo J."/>
            <person name="Kim S.-J."/>
            <person name="Kwon S.-W."/>
            <person name="Anandham R."/>
        </authorList>
    </citation>
    <scope>NUCLEOTIDE SEQUENCE [LARGE SCALE GENOMIC DNA]</scope>
    <source>
        <strain evidence="8 9">M2T2B2</strain>
        <plasmid evidence="8 9">unnamed5</plasmid>
    </source>
</reference>
<dbReference type="EMBL" id="CP029835">
    <property type="protein sequence ID" value="AWU97890.1"/>
    <property type="molecule type" value="Genomic_DNA"/>
</dbReference>
<keyword evidence="9" id="KW-1185">Reference proteome</keyword>
<dbReference type="SUPFAM" id="SSF55060">
    <property type="entry name" value="GHMP Kinase, C-terminal domain"/>
    <property type="match status" value="1"/>
</dbReference>
<evidence type="ECO:0000313" key="9">
    <source>
        <dbReference type="Proteomes" id="UP000249605"/>
    </source>
</evidence>
<dbReference type="PIRSF" id="PIRSF036406">
    <property type="entry name" value="Hept_kin"/>
    <property type="match status" value="1"/>
</dbReference>
<dbReference type="AlphaFoldDB" id="A0A2U9SE65"/>
<dbReference type="PRINTS" id="PR00960">
    <property type="entry name" value="LMBPPROTEIN"/>
</dbReference>
<dbReference type="OrthoDB" id="9812992at2"/>
<dbReference type="GO" id="GO:0050201">
    <property type="term" value="F:fucokinase activity"/>
    <property type="evidence" value="ECO:0007669"/>
    <property type="project" value="TreeGrafter"/>
</dbReference>
<keyword evidence="8" id="KW-0614">Plasmid</keyword>
<evidence type="ECO:0000256" key="1">
    <source>
        <dbReference type="ARBA" id="ARBA00022679"/>
    </source>
</evidence>
<keyword evidence="4" id="KW-0067">ATP-binding</keyword>
<dbReference type="SUPFAM" id="SSF54211">
    <property type="entry name" value="Ribosomal protein S5 domain 2-like"/>
    <property type="match status" value="1"/>
</dbReference>
<dbReference type="InterPro" id="IPR014606">
    <property type="entry name" value="Heptose_7-P_kinase"/>
</dbReference>
<evidence type="ECO:0000256" key="3">
    <source>
        <dbReference type="ARBA" id="ARBA00022777"/>
    </source>
</evidence>
<comment type="similarity">
    <text evidence="5">Belongs to the GHMP kinase family.</text>
</comment>
<keyword evidence="3 8" id="KW-0418">Kinase</keyword>
<accession>A0A2U9SE65</accession>
<dbReference type="Gene3D" id="3.30.230.120">
    <property type="match status" value="1"/>
</dbReference>
<dbReference type="InterPro" id="IPR052203">
    <property type="entry name" value="GHMP_Kinase-Related"/>
</dbReference>
<keyword evidence="1" id="KW-0808">Transferase</keyword>
<dbReference type="InterPro" id="IPR013750">
    <property type="entry name" value="GHMP_kinase_C_dom"/>
</dbReference>
<dbReference type="PANTHER" id="PTHR32463:SF0">
    <property type="entry name" value="L-FUCOSE KINASE"/>
    <property type="match status" value="1"/>
</dbReference>
<feature type="domain" description="GHMP kinase N-terminal" evidence="6">
    <location>
        <begin position="74"/>
        <end position="157"/>
    </location>
</feature>
<evidence type="ECO:0000256" key="5">
    <source>
        <dbReference type="ARBA" id="ARBA00038121"/>
    </source>
</evidence>
<geneLocation type="plasmid" evidence="8 9">
    <name>unnamed5</name>
</geneLocation>
<dbReference type="Proteomes" id="UP000249605">
    <property type="component" value="Plasmid unnamed5"/>
</dbReference>
<evidence type="ECO:0000259" key="6">
    <source>
        <dbReference type="Pfam" id="PF00288"/>
    </source>
</evidence>
<name>A0A2U9SE65_9PROT</name>
<sequence length="335" mass="37245">MIISRTPFRISLFGGGTDYPTWVRHHGGAVFGLAIDKYCYLNVRSLPPFFDHKYRLAYSRIELAKTIEEIEHPAVRAVFSEMNANRGLEVHHDADLPARSGLGSSSSFTVGLLNALYAMRGEMISKRDLANEAIRIEQEVIGENVGYQDQVWAAYGGLNRIDFHTDGGFAVTPLIISPERRAELLSSMLLVFTGLSRIASEVAKEKIENLEQRERQLMGIRAMVDEGVSLLSDEREPAYRLGELMHEAWQLKRQLASSVSNPVVDEIYAEARAAGASGGKLLGAGGGGFMVFFVKPEMRRRLIERLNRLITVKFGIDYGGSKIIVYEPSYEVGAD</sequence>
<dbReference type="InterPro" id="IPR006204">
    <property type="entry name" value="GHMP_kinase_N_dom"/>
</dbReference>
<keyword evidence="2" id="KW-0547">Nucleotide-binding</keyword>
<dbReference type="GO" id="GO:0005524">
    <property type="term" value="F:ATP binding"/>
    <property type="evidence" value="ECO:0007669"/>
    <property type="project" value="UniProtKB-KW"/>
</dbReference>
<dbReference type="PANTHER" id="PTHR32463">
    <property type="entry name" value="L-FUCOSE KINASE"/>
    <property type="match status" value="1"/>
</dbReference>
<dbReference type="InterPro" id="IPR020568">
    <property type="entry name" value="Ribosomal_Su5_D2-typ_SF"/>
</dbReference>
<dbReference type="GO" id="GO:0042352">
    <property type="term" value="P:GDP-L-fucose salvage"/>
    <property type="evidence" value="ECO:0007669"/>
    <property type="project" value="TreeGrafter"/>
</dbReference>
<dbReference type="Pfam" id="PF08544">
    <property type="entry name" value="GHMP_kinases_C"/>
    <property type="match status" value="1"/>
</dbReference>
<proteinExistence type="inferred from homology"/>
<dbReference type="InterPro" id="IPR001174">
    <property type="entry name" value="HddA/FKP"/>
</dbReference>
<evidence type="ECO:0000256" key="2">
    <source>
        <dbReference type="ARBA" id="ARBA00022741"/>
    </source>
</evidence>